<accession>A0A8W7PTB1</accession>
<organism evidence="2">
    <name type="scientific">Anopheles coluzzii</name>
    <name type="common">African malaria mosquito</name>
    <dbReference type="NCBI Taxonomy" id="1518534"/>
    <lineage>
        <taxon>Eukaryota</taxon>
        <taxon>Metazoa</taxon>
        <taxon>Ecdysozoa</taxon>
        <taxon>Arthropoda</taxon>
        <taxon>Hexapoda</taxon>
        <taxon>Insecta</taxon>
        <taxon>Pterygota</taxon>
        <taxon>Neoptera</taxon>
        <taxon>Endopterygota</taxon>
        <taxon>Diptera</taxon>
        <taxon>Nematocera</taxon>
        <taxon>Culicoidea</taxon>
        <taxon>Culicidae</taxon>
        <taxon>Anophelinae</taxon>
        <taxon>Anopheles</taxon>
    </lineage>
</organism>
<evidence type="ECO:0000256" key="1">
    <source>
        <dbReference type="SAM" id="MobiDB-lite"/>
    </source>
</evidence>
<feature type="compositionally biased region" description="Polar residues" evidence="1">
    <location>
        <begin position="108"/>
        <end position="117"/>
    </location>
</feature>
<protein>
    <submittedName>
        <fullName evidence="2">Uncharacterized protein</fullName>
    </submittedName>
</protein>
<feature type="region of interest" description="Disordered" evidence="1">
    <location>
        <begin position="108"/>
        <end position="132"/>
    </location>
</feature>
<name>A0A8W7PTB1_ANOCL</name>
<sequence length="132" mass="14452">MPFAETVAVPTFTISSIWFRAVSFHSCQQSTFHRLRCSETAKSQSTPCGTGIGPISRIEAGLSVVVLELGCATMRQHDAEIHGSCQKFRLALTLNDFGEHSADQMMNMRSSASNTHPPLSISGRRRGTLKQI</sequence>
<dbReference type="AlphaFoldDB" id="A0A8W7PTB1"/>
<dbReference type="EnsemblMetazoa" id="ACOM037330-RA">
    <property type="protein sequence ID" value="ACOM037330-PA.1"/>
    <property type="gene ID" value="ACOM037330"/>
</dbReference>
<proteinExistence type="predicted"/>
<evidence type="ECO:0000313" key="2">
    <source>
        <dbReference type="EnsemblMetazoa" id="ACOM037330-PA.1"/>
    </source>
</evidence>
<dbReference type="Proteomes" id="UP000075882">
    <property type="component" value="Unassembled WGS sequence"/>
</dbReference>
<feature type="compositionally biased region" description="Basic residues" evidence="1">
    <location>
        <begin position="123"/>
        <end position="132"/>
    </location>
</feature>
<reference evidence="2" key="1">
    <citation type="submission" date="2022-08" db="UniProtKB">
        <authorList>
            <consortium name="EnsemblMetazoa"/>
        </authorList>
    </citation>
    <scope>IDENTIFICATION</scope>
</reference>